<reference evidence="1" key="1">
    <citation type="journal article" date="2015" name="Nature">
        <title>Complex archaea that bridge the gap between prokaryotes and eukaryotes.</title>
        <authorList>
            <person name="Spang A."/>
            <person name="Saw J.H."/>
            <person name="Jorgensen S.L."/>
            <person name="Zaremba-Niedzwiedzka K."/>
            <person name="Martijn J."/>
            <person name="Lind A.E."/>
            <person name="van Eijk R."/>
            <person name="Schleper C."/>
            <person name="Guy L."/>
            <person name="Ettema T.J."/>
        </authorList>
    </citation>
    <scope>NUCLEOTIDE SEQUENCE</scope>
</reference>
<organism evidence="1">
    <name type="scientific">marine sediment metagenome</name>
    <dbReference type="NCBI Taxonomy" id="412755"/>
    <lineage>
        <taxon>unclassified sequences</taxon>
        <taxon>metagenomes</taxon>
        <taxon>ecological metagenomes</taxon>
    </lineage>
</organism>
<protein>
    <submittedName>
        <fullName evidence="1">Uncharacterized protein</fullName>
    </submittedName>
</protein>
<comment type="caution">
    <text evidence="1">The sequence shown here is derived from an EMBL/GenBank/DDBJ whole genome shotgun (WGS) entry which is preliminary data.</text>
</comment>
<accession>A0A0F9JHG5</accession>
<dbReference type="EMBL" id="LAZR01017921">
    <property type="protein sequence ID" value="KKL98447.1"/>
    <property type="molecule type" value="Genomic_DNA"/>
</dbReference>
<sequence>MSSCLGKSTDKDRTIPKEYAGVVYNFVEKAVAETDTKGKTTDEVFGEIYTRFRTEVSVWERHPKLKELFLCRLKYLDCTEAGKELNKIINKMCQEKIKKDTYIENLELCAVVMRDCLSDAKRISDESAKVISTLEKIGDDLNGESYVG</sequence>
<name>A0A0F9JHG5_9ZZZZ</name>
<gene>
    <name evidence="1" type="ORF">LCGC14_1824310</name>
</gene>
<proteinExistence type="predicted"/>
<evidence type="ECO:0000313" key="1">
    <source>
        <dbReference type="EMBL" id="KKL98447.1"/>
    </source>
</evidence>
<dbReference type="AlphaFoldDB" id="A0A0F9JHG5"/>